<proteinExistence type="predicted"/>
<comment type="caution">
    <text evidence="2">The sequence shown here is derived from an EMBL/GenBank/DDBJ whole genome shotgun (WGS) entry which is preliminary data.</text>
</comment>
<gene>
    <name evidence="2" type="ORF">DMB84_006170</name>
    <name evidence="1" type="ORF">DMB85_013955</name>
</gene>
<evidence type="ECO:0000313" key="2">
    <source>
        <dbReference type="EMBL" id="RRO22469.1"/>
    </source>
</evidence>
<dbReference type="EMBL" id="QHJS02000015">
    <property type="protein sequence ID" value="RRO22469.1"/>
    <property type="molecule type" value="Genomic_DNA"/>
</dbReference>
<name>A0AA93ANE7_9GAMM</name>
<dbReference type="EMBL" id="QHJW02000036">
    <property type="protein sequence ID" value="RRO07089.1"/>
    <property type="molecule type" value="Genomic_DNA"/>
</dbReference>
<dbReference type="AlphaFoldDB" id="A0AA93ANE7"/>
<protein>
    <submittedName>
        <fullName evidence="2">Molybdopterin-guanine dinucleotide biosynthesis protein MobC</fullName>
    </submittedName>
</protein>
<organism evidence="2 3">
    <name type="scientific">Pectobacterium aquaticum</name>
    <dbReference type="NCBI Taxonomy" id="2204145"/>
    <lineage>
        <taxon>Bacteria</taxon>
        <taxon>Pseudomonadati</taxon>
        <taxon>Pseudomonadota</taxon>
        <taxon>Gammaproteobacteria</taxon>
        <taxon>Enterobacterales</taxon>
        <taxon>Pectobacteriaceae</taxon>
        <taxon>Pectobacterium</taxon>
    </lineage>
</organism>
<sequence length="248" mass="29335">MLISDYRERQARSHEKIRVLLNFLKEETYSDFKTLMLLFDYKNHKPLYLLLAKAIDMGFIQKQTFCTRMEKISLWGITNDGLSVVVTPDDDGFPARFEPAKITSWTLAHHLDNQLARLILEKQGAYGWLHGNRPTFRSRYQVKHRPDGVITLPNGTVIAIETERRLKTKARYQSIITNHLLARTQKHWMYVFYIVPNSQKKLALELLFNSIKHVIVNHQHIRLEAKHRNVFRVYTFEELRLLDLENYA</sequence>
<keyword evidence="4" id="KW-1185">Reference proteome</keyword>
<dbReference type="Proteomes" id="UP000256817">
    <property type="component" value="Unassembled WGS sequence"/>
</dbReference>
<accession>A0AA93ANE7</accession>
<reference evidence="3 4" key="1">
    <citation type="submission" date="2018-11" db="EMBL/GenBank/DDBJ databases">
        <title>Draft genome sequences of proposed Pectobacterium aquaticum sp. nov. isolated in France from fresh water.</title>
        <authorList>
            <person name="Pedron J."/>
            <person name="Barny M.A."/>
        </authorList>
    </citation>
    <scope>NUCLEOTIDE SEQUENCE [LARGE SCALE GENOMIC DNA]</scope>
    <source>
        <strain evidence="2 3">A127-S21-F16</strain>
        <strain evidence="1 4">A35-S23-M15</strain>
    </source>
</reference>
<evidence type="ECO:0000313" key="4">
    <source>
        <dbReference type="Proteomes" id="UP000256817"/>
    </source>
</evidence>
<dbReference type="RefSeq" id="WP_116166379.1">
    <property type="nucleotide sequence ID" value="NZ_QHJS02000015.1"/>
</dbReference>
<evidence type="ECO:0000313" key="1">
    <source>
        <dbReference type="EMBL" id="RRO07089.1"/>
    </source>
</evidence>
<dbReference type="Proteomes" id="UP000256540">
    <property type="component" value="Unassembled WGS sequence"/>
</dbReference>
<evidence type="ECO:0000313" key="3">
    <source>
        <dbReference type="Proteomes" id="UP000256540"/>
    </source>
</evidence>
<dbReference type="NCBIfam" id="NF041423">
    <property type="entry name" value="MobC_subf"/>
    <property type="match status" value="1"/>
</dbReference>